<feature type="non-terminal residue" evidence="3">
    <location>
        <position position="136"/>
    </location>
</feature>
<keyword evidence="2" id="KW-0472">Membrane</keyword>
<dbReference type="Proteomes" id="UP000811619">
    <property type="component" value="Unassembled WGS sequence"/>
</dbReference>
<evidence type="ECO:0000256" key="2">
    <source>
        <dbReference type="SAM" id="Phobius"/>
    </source>
</evidence>
<organism evidence="3 4">
    <name type="scientific">Claviceps africana</name>
    <dbReference type="NCBI Taxonomy" id="83212"/>
    <lineage>
        <taxon>Eukaryota</taxon>
        <taxon>Fungi</taxon>
        <taxon>Dikarya</taxon>
        <taxon>Ascomycota</taxon>
        <taxon>Pezizomycotina</taxon>
        <taxon>Sordariomycetes</taxon>
        <taxon>Hypocreomycetidae</taxon>
        <taxon>Hypocreales</taxon>
        <taxon>Clavicipitaceae</taxon>
        <taxon>Claviceps</taxon>
    </lineage>
</organism>
<feature type="region of interest" description="Disordered" evidence="1">
    <location>
        <begin position="14"/>
        <end position="45"/>
    </location>
</feature>
<reference evidence="3" key="1">
    <citation type="journal article" date="2020" name="bioRxiv">
        <title>Whole genome comparisons of ergot fungi reveals the divergence and evolution of species within the genus Claviceps are the result of varying mechanisms driving genome evolution and host range expansion.</title>
        <authorList>
            <person name="Wyka S.A."/>
            <person name="Mondo S.J."/>
            <person name="Liu M."/>
            <person name="Dettman J."/>
            <person name="Nalam V."/>
            <person name="Broders K.D."/>
        </authorList>
    </citation>
    <scope>NUCLEOTIDE SEQUENCE</scope>
    <source>
        <strain evidence="3">CCC 489</strain>
    </source>
</reference>
<evidence type="ECO:0000256" key="1">
    <source>
        <dbReference type="SAM" id="MobiDB-lite"/>
    </source>
</evidence>
<protein>
    <submittedName>
        <fullName evidence="3">Uncharacterized protein</fullName>
    </submittedName>
</protein>
<comment type="caution">
    <text evidence="3">The sequence shown here is derived from an EMBL/GenBank/DDBJ whole genome shotgun (WGS) entry which is preliminary data.</text>
</comment>
<feature type="compositionally biased region" description="Basic and acidic residues" evidence="1">
    <location>
        <begin position="24"/>
        <end position="44"/>
    </location>
</feature>
<gene>
    <name evidence="3" type="ORF">E4U42_002792</name>
</gene>
<dbReference type="EMBL" id="SRPY01000224">
    <property type="protein sequence ID" value="KAG5926916.1"/>
    <property type="molecule type" value="Genomic_DNA"/>
</dbReference>
<evidence type="ECO:0000313" key="3">
    <source>
        <dbReference type="EMBL" id="KAG5926916.1"/>
    </source>
</evidence>
<proteinExistence type="predicted"/>
<feature type="transmembrane region" description="Helical" evidence="2">
    <location>
        <begin position="84"/>
        <end position="105"/>
    </location>
</feature>
<name>A0A8K0J7H5_9HYPO</name>
<accession>A0A8K0J7H5</accession>
<keyword evidence="2" id="KW-1133">Transmembrane helix</keyword>
<feature type="region of interest" description="Disordered" evidence="1">
    <location>
        <begin position="114"/>
        <end position="136"/>
    </location>
</feature>
<keyword evidence="2" id="KW-0812">Transmembrane</keyword>
<sequence>MSCRVGFSHIITSDPVTPCDEPDGQIRTRRVGDQPPRKDEERKPCLASPCPGLAACELSSSLTGLFASLPRPVPQPGRAQSCPIVIVIVIAVAIAIAIALALVLLSERMTSPGPGIAELVTPSRPVGLNRPSPNPK</sequence>
<keyword evidence="4" id="KW-1185">Reference proteome</keyword>
<dbReference type="AlphaFoldDB" id="A0A8K0J7H5"/>
<evidence type="ECO:0000313" key="4">
    <source>
        <dbReference type="Proteomes" id="UP000811619"/>
    </source>
</evidence>